<keyword evidence="13 15" id="KW-0539">Nucleus</keyword>
<dbReference type="InterPro" id="IPR010996">
    <property type="entry name" value="HHH_MUS81"/>
</dbReference>
<dbReference type="Pfam" id="PF21136">
    <property type="entry name" value="WHD_MUS81"/>
    <property type="match status" value="1"/>
</dbReference>
<dbReference type="GO" id="GO:0031573">
    <property type="term" value="P:mitotic intra-S DNA damage checkpoint signaling"/>
    <property type="evidence" value="ECO:0007669"/>
    <property type="project" value="TreeGrafter"/>
</dbReference>
<dbReference type="InterPro" id="IPR047416">
    <property type="entry name" value="XPF_nuclease_Mus81"/>
</dbReference>
<keyword evidence="4" id="KW-0597">Phosphoprotein</keyword>
<dbReference type="CTD" id="80198"/>
<evidence type="ECO:0000256" key="8">
    <source>
        <dbReference type="ARBA" id="ARBA00022763"/>
    </source>
</evidence>
<dbReference type="FunFam" id="3.40.50.10130:FF:000003">
    <property type="entry name" value="Crossover junction endonuclease MUS81"/>
    <property type="match status" value="1"/>
</dbReference>
<comment type="subunit">
    <text evidence="15">Interacts with EME1.</text>
</comment>
<evidence type="ECO:0000313" key="18">
    <source>
        <dbReference type="Proteomes" id="UP000248484"/>
    </source>
</evidence>
<dbReference type="FunFam" id="1.10.150.110:FF:000001">
    <property type="entry name" value="Putative Crossover junction endonuclease MUS81"/>
    <property type="match status" value="1"/>
</dbReference>
<sequence>MAAPVRLGRKRPLPVCANPLFVRWLTEWRDEAASRGRRTQFVFQKALRSLRRYPLPLHSGKEAKILQHFGDGLCRMLDRRLQQHKASGDHAPCSPPGAKSPARERPAKVQDPYMPGPTQLKAGGSGKYWPAQHSGARAVLLLLYREHLNPSSHGFLTKEELLQRCAQKPPRVAPGSARPWPALRSLLHRNLVLRTQQPARYSLTPEGLELAQKLAESEGLSLLNVGSGPEEPPGEEPAVPGAASAELGASEGNLQQPPLELGPGEYRVLLCVDVGETKGAGPGSELLRELQRLHVTHTVRKLHVGDFVWVAQETSPRDPARPGELVLDHVVERKRLDDLCSSIIDGRFREQKFRLKRCGLGRRVYLVEEHGSVRNLSLPEGTLLQAVTNTQVIDGFFVKRTADIKESAAYLALLTRGLQRLYQGHTLHSRPWGTPADPESRAGSSPNPLCSLLTFSDFNAGAVKNKAQSVREVFARQLMQVHRVSGEKAAALVDQYSTPASLLAAYDACATPKEKEMLLSTTKCGPMQRNLGPALSRTLSQLYCSHGPLT</sequence>
<evidence type="ECO:0000256" key="10">
    <source>
        <dbReference type="ARBA" id="ARBA00022842"/>
    </source>
</evidence>
<dbReference type="GO" id="GO:0048476">
    <property type="term" value="C:Holliday junction resolvase complex"/>
    <property type="evidence" value="ECO:0007669"/>
    <property type="project" value="UniProtKB-UniRule"/>
</dbReference>
<dbReference type="GO" id="GO:0048257">
    <property type="term" value="F:3'-flap endonuclease activity"/>
    <property type="evidence" value="ECO:0007669"/>
    <property type="project" value="TreeGrafter"/>
</dbReference>
<keyword evidence="6 15" id="KW-0479">Metal-binding</keyword>
<keyword evidence="8 15" id="KW-0227">DNA damage</keyword>
<feature type="region of interest" description="Disordered" evidence="16">
    <location>
        <begin position="85"/>
        <end position="113"/>
    </location>
</feature>
<dbReference type="FunFam" id="1.10.150.670:FF:000001">
    <property type="entry name" value="Crossover junction endonuclease MUS81"/>
    <property type="match status" value="1"/>
</dbReference>
<dbReference type="Pfam" id="PF02732">
    <property type="entry name" value="ERCC4"/>
    <property type="match status" value="1"/>
</dbReference>
<dbReference type="Pfam" id="PF14716">
    <property type="entry name" value="HHH_8"/>
    <property type="match status" value="1"/>
</dbReference>
<keyword evidence="11 15" id="KW-0233">DNA recombination</keyword>
<dbReference type="InterPro" id="IPR042530">
    <property type="entry name" value="EME1/EME2_C"/>
</dbReference>
<evidence type="ECO:0000256" key="16">
    <source>
        <dbReference type="SAM" id="MobiDB-lite"/>
    </source>
</evidence>
<dbReference type="InterPro" id="IPR027421">
    <property type="entry name" value="DNA_pol_lamdba_lyase_dom_sf"/>
</dbReference>
<dbReference type="PANTHER" id="PTHR13451:SF0">
    <property type="entry name" value="CROSSOVER JUNCTION ENDONUCLEASE MUS81"/>
    <property type="match status" value="1"/>
</dbReference>
<dbReference type="GO" id="GO:0005730">
    <property type="term" value="C:nucleolus"/>
    <property type="evidence" value="ECO:0007669"/>
    <property type="project" value="UniProtKB-SubCell"/>
</dbReference>
<dbReference type="PANTHER" id="PTHR13451">
    <property type="entry name" value="CLASS II CROSSOVER JUNCTION ENDONUCLEASE MUS81"/>
    <property type="match status" value="1"/>
</dbReference>
<feature type="domain" description="ERCC4" evidence="17">
    <location>
        <begin position="269"/>
        <end position="371"/>
    </location>
</feature>
<feature type="region of interest" description="Disordered" evidence="16">
    <location>
        <begin position="222"/>
        <end position="242"/>
    </location>
</feature>
<dbReference type="Gene3D" id="1.10.150.670">
    <property type="entry name" value="Crossover junction endonuclease EME1, DNA-binding domain"/>
    <property type="match status" value="1"/>
</dbReference>
<keyword evidence="18" id="KW-1185">Reference proteome</keyword>
<evidence type="ECO:0000256" key="5">
    <source>
        <dbReference type="ARBA" id="ARBA00022722"/>
    </source>
</evidence>
<evidence type="ECO:0000256" key="9">
    <source>
        <dbReference type="ARBA" id="ARBA00022801"/>
    </source>
</evidence>
<dbReference type="CDD" id="cd21036">
    <property type="entry name" value="WH_MUS81"/>
    <property type="match status" value="1"/>
</dbReference>
<accession>A0A2Y9FPW6</accession>
<dbReference type="EC" id="3.1.22.-" evidence="15"/>
<evidence type="ECO:0000256" key="11">
    <source>
        <dbReference type="ARBA" id="ARBA00023172"/>
    </source>
</evidence>
<dbReference type="GO" id="GO:0003677">
    <property type="term" value="F:DNA binding"/>
    <property type="evidence" value="ECO:0007669"/>
    <property type="project" value="UniProtKB-UniRule"/>
</dbReference>
<proteinExistence type="inferred from homology"/>
<keyword evidence="12 15" id="KW-0234">DNA repair</keyword>
<dbReference type="InterPro" id="IPR033309">
    <property type="entry name" value="Mus81"/>
</dbReference>
<keyword evidence="5 15" id="KW-0540">Nuclease</keyword>
<comment type="subcellular location">
    <subcellularLocation>
        <location evidence="2">Nucleus</location>
        <location evidence="2">Nucleolus</location>
    </subcellularLocation>
</comment>
<comment type="subunit">
    <text evidence="14">Part of the heterodimeric DNA structure-specific endonuclease complex MUS81-EME1. Part of the heterodimeric DNA structure-specific endonuclease complex MUS81-EME2. Interacts with BLM; may stimulate the endonuclease activity of MUS81. Interacts with SLX4/BTBD12; this interaction is direct and links the MUS81-EME1 complex to SLX4, which may coordinate the action of the structure-specific endonuclease during DNA repair. Interacts with DCLRE1B/Apollo. Interacts with RECQL5; this interaction stimulates mitotic DNA synthesis. Interacts with CHEK2.</text>
</comment>
<dbReference type="InterPro" id="IPR011335">
    <property type="entry name" value="Restrct_endonuc-II-like"/>
</dbReference>
<dbReference type="InterPro" id="IPR036388">
    <property type="entry name" value="WH-like_DNA-bd_sf"/>
</dbReference>
<keyword evidence="9 15" id="KW-0378">Hydrolase</keyword>
<dbReference type="GO" id="GO:0008821">
    <property type="term" value="F:crossover junction DNA endonuclease activity"/>
    <property type="evidence" value="ECO:0007669"/>
    <property type="project" value="UniProtKB-UniRule"/>
</dbReference>
<keyword evidence="10 15" id="KW-0460">Magnesium</keyword>
<dbReference type="AlphaFoldDB" id="A0A2Y9FPW6"/>
<dbReference type="RefSeq" id="XP_007128261.1">
    <property type="nucleotide sequence ID" value="XM_007128199.3"/>
</dbReference>
<dbReference type="InterPro" id="IPR047417">
    <property type="entry name" value="WHD_MUS81"/>
</dbReference>
<evidence type="ECO:0000256" key="6">
    <source>
        <dbReference type="ARBA" id="ARBA00022723"/>
    </source>
</evidence>
<dbReference type="GO" id="GO:0000712">
    <property type="term" value="P:resolution of meiotic recombination intermediates"/>
    <property type="evidence" value="ECO:0007669"/>
    <property type="project" value="TreeGrafter"/>
</dbReference>
<dbReference type="SUPFAM" id="SSF47802">
    <property type="entry name" value="DNA polymerase beta, N-terminal domain-like"/>
    <property type="match status" value="1"/>
</dbReference>
<evidence type="ECO:0000259" key="17">
    <source>
        <dbReference type="SMART" id="SM00891"/>
    </source>
</evidence>
<evidence type="ECO:0000256" key="7">
    <source>
        <dbReference type="ARBA" id="ARBA00022759"/>
    </source>
</evidence>
<evidence type="ECO:0000256" key="4">
    <source>
        <dbReference type="ARBA" id="ARBA00022553"/>
    </source>
</evidence>
<evidence type="ECO:0000313" key="19">
    <source>
        <dbReference type="RefSeq" id="XP_007128261.1"/>
    </source>
</evidence>
<dbReference type="SMART" id="SM00891">
    <property type="entry name" value="ERCC4"/>
    <property type="match status" value="1"/>
</dbReference>
<dbReference type="GO" id="GO:0046872">
    <property type="term" value="F:metal ion binding"/>
    <property type="evidence" value="ECO:0007669"/>
    <property type="project" value="UniProtKB-UniRule"/>
</dbReference>
<reference evidence="19" key="1">
    <citation type="submission" date="2025-08" db="UniProtKB">
        <authorList>
            <consortium name="RefSeq"/>
        </authorList>
    </citation>
    <scope>IDENTIFICATION</scope>
    <source>
        <tissue evidence="19">Muscle</tissue>
    </source>
</reference>
<evidence type="ECO:0000256" key="3">
    <source>
        <dbReference type="ARBA" id="ARBA00010015"/>
    </source>
</evidence>
<gene>
    <name evidence="19" type="primary">MUS81</name>
</gene>
<dbReference type="SUPFAM" id="SSF52980">
    <property type="entry name" value="Restriction endonuclease-like"/>
    <property type="match status" value="1"/>
</dbReference>
<dbReference type="CDD" id="cd20074">
    <property type="entry name" value="XPF_nuclease_Mus81"/>
    <property type="match status" value="1"/>
</dbReference>
<name>A0A2Y9FPW6_PHYMC</name>
<dbReference type="Gene3D" id="1.10.10.10">
    <property type="entry name" value="Winged helix-like DNA-binding domain superfamily/Winged helix DNA-binding domain"/>
    <property type="match status" value="1"/>
</dbReference>
<comment type="cofactor">
    <cofactor evidence="1 15">
        <name>Mg(2+)</name>
        <dbReference type="ChEBI" id="CHEBI:18420"/>
    </cofactor>
</comment>
<dbReference type="Gene3D" id="3.40.50.10130">
    <property type="match status" value="1"/>
</dbReference>
<organism evidence="18 19">
    <name type="scientific">Physeter macrocephalus</name>
    <name type="common">Sperm whale</name>
    <name type="synonym">Physeter catodon</name>
    <dbReference type="NCBI Taxonomy" id="9755"/>
    <lineage>
        <taxon>Eukaryota</taxon>
        <taxon>Metazoa</taxon>
        <taxon>Chordata</taxon>
        <taxon>Craniata</taxon>
        <taxon>Vertebrata</taxon>
        <taxon>Euteleostomi</taxon>
        <taxon>Mammalia</taxon>
        <taxon>Eutheria</taxon>
        <taxon>Laurasiatheria</taxon>
        <taxon>Artiodactyla</taxon>
        <taxon>Whippomorpha</taxon>
        <taxon>Cetacea</taxon>
        <taxon>Odontoceti</taxon>
        <taxon>Physeteridae</taxon>
        <taxon>Physeter</taxon>
    </lineage>
</organism>
<evidence type="ECO:0000256" key="15">
    <source>
        <dbReference type="RuleBase" id="RU369042"/>
    </source>
</evidence>
<keyword evidence="7 15" id="KW-0255">Endonuclease</keyword>
<evidence type="ECO:0000256" key="13">
    <source>
        <dbReference type="ARBA" id="ARBA00023242"/>
    </source>
</evidence>
<dbReference type="GeneID" id="102977256"/>
<dbReference type="GO" id="GO:0000727">
    <property type="term" value="P:double-strand break repair via break-induced replication"/>
    <property type="evidence" value="ECO:0007669"/>
    <property type="project" value="UniProtKB-UniRule"/>
</dbReference>
<evidence type="ECO:0000256" key="1">
    <source>
        <dbReference type="ARBA" id="ARBA00001946"/>
    </source>
</evidence>
<dbReference type="Proteomes" id="UP000248484">
    <property type="component" value="Unplaced"/>
</dbReference>
<evidence type="ECO:0000256" key="14">
    <source>
        <dbReference type="ARBA" id="ARBA00093581"/>
    </source>
</evidence>
<comment type="similarity">
    <text evidence="3 15">Belongs to the XPF family.</text>
</comment>
<dbReference type="GO" id="GO:0006308">
    <property type="term" value="P:DNA catabolic process"/>
    <property type="evidence" value="ECO:0007669"/>
    <property type="project" value="UniProtKB-UniRule"/>
</dbReference>
<dbReference type="Pfam" id="PF21292">
    <property type="entry name" value="EME1-MUS81_C"/>
    <property type="match status" value="1"/>
</dbReference>
<dbReference type="GO" id="GO:0031297">
    <property type="term" value="P:replication fork processing"/>
    <property type="evidence" value="ECO:0007669"/>
    <property type="project" value="UniProtKB-ARBA"/>
</dbReference>
<dbReference type="Gene3D" id="1.10.150.110">
    <property type="entry name" value="DNA polymerase beta, N-terminal domain-like"/>
    <property type="match status" value="1"/>
</dbReference>
<protein>
    <recommendedName>
        <fullName evidence="15">Crossover junction endonuclease MUS81</fullName>
        <ecNumber evidence="15">3.1.22.-</ecNumber>
    </recommendedName>
</protein>
<evidence type="ECO:0000256" key="2">
    <source>
        <dbReference type="ARBA" id="ARBA00004604"/>
    </source>
</evidence>
<comment type="function">
    <text evidence="15">Interacts with EME1 to form a DNA structure-specific endonuclease with substrate preference for branched DNA structures with a 5'-end at the branch nick. Typical substrates include 3'-flap structures, D-loops, replication forks and nicked Holliday junctions. May be required in mitosis for the processing of stalled or collapsed replication fork intermediates. May be required in meiosis for the repair of meiosis-specific double strand breaks subsequent to single-end invasion (SEI).</text>
</comment>
<dbReference type="OrthoDB" id="5963188at2759"/>
<evidence type="ECO:0000256" key="12">
    <source>
        <dbReference type="ARBA" id="ARBA00023204"/>
    </source>
</evidence>
<dbReference type="InterPro" id="IPR006166">
    <property type="entry name" value="ERCC4_domain"/>
</dbReference>
<dbReference type="FunFam" id="1.10.10.10:FF:000371">
    <property type="entry name" value="Crossover junction endonuclease MUS81"/>
    <property type="match status" value="1"/>
</dbReference>